<reference evidence="3" key="1">
    <citation type="submission" date="2021-02" db="EMBL/GenBank/DDBJ databases">
        <authorList>
            <person name="Nowell W R."/>
        </authorList>
    </citation>
    <scope>NUCLEOTIDE SEQUENCE</scope>
</reference>
<dbReference type="EMBL" id="CAJOBC010082899">
    <property type="protein sequence ID" value="CAF4293903.1"/>
    <property type="molecule type" value="Genomic_DNA"/>
</dbReference>
<accession>A0A815KTJ7</accession>
<feature type="compositionally biased region" description="Polar residues" evidence="1">
    <location>
        <begin position="58"/>
        <end position="69"/>
    </location>
</feature>
<dbReference type="EMBL" id="CAJNOK010000600">
    <property type="protein sequence ID" value="CAF0764104.1"/>
    <property type="molecule type" value="Genomic_DNA"/>
</dbReference>
<feature type="region of interest" description="Disordered" evidence="1">
    <location>
        <begin position="56"/>
        <end position="79"/>
    </location>
</feature>
<comment type="caution">
    <text evidence="3">The sequence shown here is derived from an EMBL/GenBank/DDBJ whole genome shotgun (WGS) entry which is preliminary data.</text>
</comment>
<protein>
    <submittedName>
        <fullName evidence="3">Uncharacterized protein</fullName>
    </submittedName>
</protein>
<dbReference type="EMBL" id="CAJNOQ010017479">
    <property type="protein sequence ID" value="CAF1399936.1"/>
    <property type="molecule type" value="Genomic_DNA"/>
</dbReference>
<gene>
    <name evidence="3" type="ORF">GPM918_LOCUS33214</name>
    <name evidence="2" type="ORF">OVA965_LOCUS2715</name>
    <name evidence="5" type="ORF">SRO942_LOCUS33896</name>
    <name evidence="4" type="ORF">TMI583_LOCUS2714</name>
</gene>
<dbReference type="Proteomes" id="UP000677228">
    <property type="component" value="Unassembled WGS sequence"/>
</dbReference>
<name>A0A815KTJ7_9BILA</name>
<evidence type="ECO:0000313" key="2">
    <source>
        <dbReference type="EMBL" id="CAF0764104.1"/>
    </source>
</evidence>
<evidence type="ECO:0000313" key="4">
    <source>
        <dbReference type="EMBL" id="CAF3544086.1"/>
    </source>
</evidence>
<evidence type="ECO:0000313" key="6">
    <source>
        <dbReference type="Proteomes" id="UP000663829"/>
    </source>
</evidence>
<dbReference type="Proteomes" id="UP000682733">
    <property type="component" value="Unassembled WGS sequence"/>
</dbReference>
<evidence type="ECO:0000313" key="3">
    <source>
        <dbReference type="EMBL" id="CAF1399936.1"/>
    </source>
</evidence>
<evidence type="ECO:0000313" key="5">
    <source>
        <dbReference type="EMBL" id="CAF4293903.1"/>
    </source>
</evidence>
<sequence length="124" mass="14193">MKIIRRFRQYVSLVRSHNVGSLTIQRQARIWYAMSRSRISDFNTFVANFLMEFETKPRSSSGSANSKVTAPSVPPVGKGSSVIVRRDPVEIHLIKSLNDQVIRKLKSFSRKQDNVVTWLDDLKA</sequence>
<dbReference type="Proteomes" id="UP000663829">
    <property type="component" value="Unassembled WGS sequence"/>
</dbReference>
<proteinExistence type="predicted"/>
<dbReference type="EMBL" id="CAJOBA010000600">
    <property type="protein sequence ID" value="CAF3544086.1"/>
    <property type="molecule type" value="Genomic_DNA"/>
</dbReference>
<dbReference type="AlphaFoldDB" id="A0A815KTJ7"/>
<organism evidence="3 6">
    <name type="scientific">Didymodactylos carnosus</name>
    <dbReference type="NCBI Taxonomy" id="1234261"/>
    <lineage>
        <taxon>Eukaryota</taxon>
        <taxon>Metazoa</taxon>
        <taxon>Spiralia</taxon>
        <taxon>Gnathifera</taxon>
        <taxon>Rotifera</taxon>
        <taxon>Eurotatoria</taxon>
        <taxon>Bdelloidea</taxon>
        <taxon>Philodinida</taxon>
        <taxon>Philodinidae</taxon>
        <taxon>Didymodactylos</taxon>
    </lineage>
</organism>
<dbReference type="Proteomes" id="UP000681722">
    <property type="component" value="Unassembled WGS sequence"/>
</dbReference>
<keyword evidence="6" id="KW-1185">Reference proteome</keyword>
<evidence type="ECO:0000256" key="1">
    <source>
        <dbReference type="SAM" id="MobiDB-lite"/>
    </source>
</evidence>